<reference evidence="2" key="1">
    <citation type="submission" date="2014-11" db="EMBL/GenBank/DDBJ databases">
        <authorList>
            <person name="Amaro Gonzalez C."/>
        </authorList>
    </citation>
    <scope>NUCLEOTIDE SEQUENCE</scope>
</reference>
<dbReference type="EMBL" id="GBXM01025655">
    <property type="protein sequence ID" value="JAH82922.1"/>
    <property type="molecule type" value="Transcribed_RNA"/>
</dbReference>
<proteinExistence type="predicted"/>
<reference evidence="2" key="2">
    <citation type="journal article" date="2015" name="Fish Shellfish Immunol.">
        <title>Early steps in the European eel (Anguilla anguilla)-Vibrio vulnificus interaction in the gills: Role of the RtxA13 toxin.</title>
        <authorList>
            <person name="Callol A."/>
            <person name="Pajuelo D."/>
            <person name="Ebbesson L."/>
            <person name="Teles M."/>
            <person name="MacKenzie S."/>
            <person name="Amaro C."/>
        </authorList>
    </citation>
    <scope>NUCLEOTIDE SEQUENCE</scope>
</reference>
<evidence type="ECO:0000256" key="1">
    <source>
        <dbReference type="SAM" id="MobiDB-lite"/>
    </source>
</evidence>
<feature type="region of interest" description="Disordered" evidence="1">
    <location>
        <begin position="53"/>
        <end position="75"/>
    </location>
</feature>
<name>A0A0E9VXX0_ANGAN</name>
<protein>
    <submittedName>
        <fullName evidence="2">Uncharacterized protein</fullName>
    </submittedName>
</protein>
<sequence>MNILAQPHYCEYVAQRKDEASLDVNVLENEHCDSAVLESNLAPWNILTGNGRRKRAGVDAEANHASQSAIPGTRM</sequence>
<evidence type="ECO:0000313" key="2">
    <source>
        <dbReference type="EMBL" id="JAH82922.1"/>
    </source>
</evidence>
<feature type="compositionally biased region" description="Polar residues" evidence="1">
    <location>
        <begin position="64"/>
        <end position="75"/>
    </location>
</feature>
<dbReference type="AlphaFoldDB" id="A0A0E9VXX0"/>
<organism evidence="2">
    <name type="scientific">Anguilla anguilla</name>
    <name type="common">European freshwater eel</name>
    <name type="synonym">Muraena anguilla</name>
    <dbReference type="NCBI Taxonomy" id="7936"/>
    <lineage>
        <taxon>Eukaryota</taxon>
        <taxon>Metazoa</taxon>
        <taxon>Chordata</taxon>
        <taxon>Craniata</taxon>
        <taxon>Vertebrata</taxon>
        <taxon>Euteleostomi</taxon>
        <taxon>Actinopterygii</taxon>
        <taxon>Neopterygii</taxon>
        <taxon>Teleostei</taxon>
        <taxon>Anguilliformes</taxon>
        <taxon>Anguillidae</taxon>
        <taxon>Anguilla</taxon>
    </lineage>
</organism>
<accession>A0A0E9VXX0</accession>